<evidence type="ECO:0000256" key="3">
    <source>
        <dbReference type="ARBA" id="ARBA00022777"/>
    </source>
</evidence>
<dbReference type="PANTHER" id="PTHR21599:SF0">
    <property type="entry name" value="GLYCERATE KINASE"/>
    <property type="match status" value="1"/>
</dbReference>
<sequence>MKILIGIDSIKTFENSVEIGNVFKNSMNEDVTVMPFLDGGDGTVEAMQAVIKGKYKYVNVHNPLNDVITARYILKDDLAVMEMAESSGIRLLYKEDLRVMDSSSLGFGEMILDGLDNGAKSFYIGIGDTATNDLGMGMLYALGARFYDLDDNDLNPIAENMERVARADISGLDRRLKDVKIVIATSTFKTLFGKNSFLEDRVYRKGASDLDTARLFKGSKNFKRIIEDELGTGSVDMPGLGSGGGVAWALYLFFKAKITKSMDFMMKTLDFEKLIRDKDVLILGENVEQFGAYSSQNVAKLAKRYNKDLEIIFLEDSTNKRVEDKGDFDKIISYELRDTFDRQDMYKEIGFLAKRVESLL</sequence>
<dbReference type="Gene3D" id="3.40.50.10350">
    <property type="entry name" value="Glycerate kinase, domain 1"/>
    <property type="match status" value="1"/>
</dbReference>
<dbReference type="InterPro" id="IPR018197">
    <property type="entry name" value="Glycerate_kinase_RE-like"/>
</dbReference>
<dbReference type="Pfam" id="PF02595">
    <property type="entry name" value="Gly_kinase"/>
    <property type="match status" value="1"/>
</dbReference>
<dbReference type="RefSeq" id="WP_410035040.1">
    <property type="nucleotide sequence ID" value="NZ_JBGMEF010000002.1"/>
</dbReference>
<evidence type="ECO:0000256" key="4">
    <source>
        <dbReference type="PIRNR" id="PIRNR006078"/>
    </source>
</evidence>
<reference evidence="5 6" key="1">
    <citation type="journal article" date="2025" name="Anaerobe">
        <title>Description of Anaerococcus kampingiae sp. nov., Anaerococcus groningensis sp. nov., Anaerococcus martiniensis sp. nov., and Anaerococcus cruorum sp. nov., isolated from human clinical specimens.</title>
        <authorList>
            <person name="Boiten K.E."/>
            <person name="Meijer J."/>
            <person name="van Wezel E.M."/>
            <person name="Veloo A.C.M."/>
        </authorList>
    </citation>
    <scope>NUCLEOTIDE SEQUENCE [LARGE SCALE GENOMIC DNA]</scope>
    <source>
        <strain evidence="5 6">ENR0874</strain>
    </source>
</reference>
<evidence type="ECO:0000256" key="1">
    <source>
        <dbReference type="ARBA" id="ARBA00006284"/>
    </source>
</evidence>
<organism evidence="5 6">
    <name type="scientific">Anaerococcus kampingae</name>
    <dbReference type="NCBI Taxonomy" id="3115614"/>
    <lineage>
        <taxon>Bacteria</taxon>
        <taxon>Bacillati</taxon>
        <taxon>Bacillota</taxon>
        <taxon>Tissierellia</taxon>
        <taxon>Tissierellales</taxon>
        <taxon>Peptoniphilaceae</taxon>
        <taxon>Anaerococcus</taxon>
    </lineage>
</organism>
<dbReference type="InterPro" id="IPR004381">
    <property type="entry name" value="Glycerate_kinase"/>
</dbReference>
<dbReference type="GO" id="GO:0016301">
    <property type="term" value="F:kinase activity"/>
    <property type="evidence" value="ECO:0007669"/>
    <property type="project" value="UniProtKB-KW"/>
</dbReference>
<dbReference type="InterPro" id="IPR036129">
    <property type="entry name" value="Glycerate_kinase_sf"/>
</dbReference>
<accession>A0ABW9MAA3</accession>
<dbReference type="EMBL" id="JBGMEF010000002">
    <property type="protein sequence ID" value="MFO3666247.1"/>
    <property type="molecule type" value="Genomic_DNA"/>
</dbReference>
<proteinExistence type="inferred from homology"/>
<name>A0ABW9MAA3_9FIRM</name>
<comment type="similarity">
    <text evidence="1 4">Belongs to the glycerate kinase type-1 family.</text>
</comment>
<dbReference type="NCBIfam" id="TIGR00045">
    <property type="entry name" value="glycerate kinase"/>
    <property type="match status" value="1"/>
</dbReference>
<dbReference type="PIRSF" id="PIRSF006078">
    <property type="entry name" value="GlxK"/>
    <property type="match status" value="1"/>
</dbReference>
<dbReference type="Gene3D" id="3.90.1510.10">
    <property type="entry name" value="Glycerate kinase, domain 2"/>
    <property type="match status" value="1"/>
</dbReference>
<comment type="caution">
    <text evidence="5">The sequence shown here is derived from an EMBL/GenBank/DDBJ whole genome shotgun (WGS) entry which is preliminary data.</text>
</comment>
<dbReference type="PANTHER" id="PTHR21599">
    <property type="entry name" value="GLYCERATE KINASE"/>
    <property type="match status" value="1"/>
</dbReference>
<evidence type="ECO:0000313" key="6">
    <source>
        <dbReference type="Proteomes" id="UP001637994"/>
    </source>
</evidence>
<keyword evidence="2 4" id="KW-0808">Transferase</keyword>
<dbReference type="SUPFAM" id="SSF110738">
    <property type="entry name" value="Glycerate kinase I"/>
    <property type="match status" value="1"/>
</dbReference>
<gene>
    <name evidence="5" type="ORF">ACCQ42_00410</name>
</gene>
<evidence type="ECO:0000313" key="5">
    <source>
        <dbReference type="EMBL" id="MFO3666247.1"/>
    </source>
</evidence>
<keyword evidence="6" id="KW-1185">Reference proteome</keyword>
<evidence type="ECO:0000256" key="2">
    <source>
        <dbReference type="ARBA" id="ARBA00022679"/>
    </source>
</evidence>
<protein>
    <submittedName>
        <fullName evidence="5">Glycerate kinase</fullName>
    </submittedName>
</protein>
<dbReference type="Proteomes" id="UP001637994">
    <property type="component" value="Unassembled WGS sequence"/>
</dbReference>
<keyword evidence="3 4" id="KW-0418">Kinase</keyword>
<dbReference type="InterPro" id="IPR018193">
    <property type="entry name" value="Glyc_kinase_flavodox-like_fold"/>
</dbReference>